<gene>
    <name evidence="11" type="ORF">E4656_10790</name>
</gene>
<protein>
    <recommendedName>
        <fullName evidence="9">TRAP transporter small permease protein</fullName>
    </recommendedName>
</protein>
<evidence type="ECO:0000256" key="2">
    <source>
        <dbReference type="ARBA" id="ARBA00022448"/>
    </source>
</evidence>
<evidence type="ECO:0000313" key="12">
    <source>
        <dbReference type="Proteomes" id="UP000297475"/>
    </source>
</evidence>
<comment type="function">
    <text evidence="9">Part of the tripartite ATP-independent periplasmic (TRAP) transport system.</text>
</comment>
<dbReference type="InterPro" id="IPR055348">
    <property type="entry name" value="DctQ"/>
</dbReference>
<dbReference type="OrthoDB" id="2085311at2"/>
<keyword evidence="4 9" id="KW-0997">Cell inner membrane</keyword>
<evidence type="ECO:0000256" key="6">
    <source>
        <dbReference type="ARBA" id="ARBA00022989"/>
    </source>
</evidence>
<sequence>MWRWYDRTEEWLALLLLAGLSLSMLLTATMRALGSPFAGGAEFAQFLFIWTTVLGANITLRRGGQIRVDAVVSLLPVPVAKFLSAICLLLMLGFLVLLVRHGFPLALRNWQRPMGVGLLSYGYVTLALPVGAALMIITLLRRVVSQGISGALVSDDHLLTDKPL</sequence>
<dbReference type="InterPro" id="IPR007387">
    <property type="entry name" value="TRAP_DctQ"/>
</dbReference>
<comment type="caution">
    <text evidence="9">Lacks conserved residue(s) required for the propagation of feature annotation.</text>
</comment>
<dbReference type="GO" id="GO:0022857">
    <property type="term" value="F:transmembrane transporter activity"/>
    <property type="evidence" value="ECO:0007669"/>
    <property type="project" value="UniProtKB-UniRule"/>
</dbReference>
<feature type="transmembrane region" description="Helical" evidence="9">
    <location>
        <begin position="43"/>
        <end position="60"/>
    </location>
</feature>
<dbReference type="AlphaFoldDB" id="A0A4Z0WC79"/>
<evidence type="ECO:0000256" key="5">
    <source>
        <dbReference type="ARBA" id="ARBA00022692"/>
    </source>
</evidence>
<comment type="subunit">
    <text evidence="9">The complex comprises the extracytoplasmic solute receptor protein and the two transmembrane proteins.</text>
</comment>
<evidence type="ECO:0000256" key="9">
    <source>
        <dbReference type="RuleBase" id="RU369079"/>
    </source>
</evidence>
<organism evidence="11 12">
    <name type="scientific">Natronospirillum operosum</name>
    <dbReference type="NCBI Taxonomy" id="2759953"/>
    <lineage>
        <taxon>Bacteria</taxon>
        <taxon>Pseudomonadati</taxon>
        <taxon>Pseudomonadota</taxon>
        <taxon>Gammaproteobacteria</taxon>
        <taxon>Oceanospirillales</taxon>
        <taxon>Natronospirillaceae</taxon>
        <taxon>Natronospirillum</taxon>
    </lineage>
</organism>
<comment type="subcellular location">
    <subcellularLocation>
        <location evidence="1 9">Cell inner membrane</location>
        <topology evidence="1 9">Multi-pass membrane protein</topology>
    </subcellularLocation>
</comment>
<keyword evidence="5 9" id="KW-0812">Transmembrane</keyword>
<dbReference type="PANTHER" id="PTHR35011:SF2">
    <property type="entry name" value="2,3-DIKETO-L-GULONATE TRAP TRANSPORTER SMALL PERMEASE PROTEIN YIAM"/>
    <property type="match status" value="1"/>
</dbReference>
<dbReference type="GO" id="GO:0015740">
    <property type="term" value="P:C4-dicarboxylate transport"/>
    <property type="evidence" value="ECO:0007669"/>
    <property type="project" value="TreeGrafter"/>
</dbReference>
<keyword evidence="2 9" id="KW-0813">Transport</keyword>
<keyword evidence="3" id="KW-1003">Cell membrane</keyword>
<dbReference type="EMBL" id="SRMF01000003">
    <property type="protein sequence ID" value="TGG93523.1"/>
    <property type="molecule type" value="Genomic_DNA"/>
</dbReference>
<keyword evidence="12" id="KW-1185">Reference proteome</keyword>
<dbReference type="RefSeq" id="WP_135483232.1">
    <property type="nucleotide sequence ID" value="NZ_SRMF01000003.1"/>
</dbReference>
<keyword evidence="6 9" id="KW-1133">Transmembrane helix</keyword>
<evidence type="ECO:0000313" key="11">
    <source>
        <dbReference type="EMBL" id="TGG93523.1"/>
    </source>
</evidence>
<comment type="similarity">
    <text evidence="8 9">Belongs to the TRAP transporter small permease family.</text>
</comment>
<dbReference type="PANTHER" id="PTHR35011">
    <property type="entry name" value="2,3-DIKETO-L-GULONATE TRAP TRANSPORTER SMALL PERMEASE PROTEIN YIAM"/>
    <property type="match status" value="1"/>
</dbReference>
<reference evidence="11 12" key="1">
    <citation type="submission" date="2019-04" db="EMBL/GenBank/DDBJ databases">
        <title>Natronospirillum operosus gen. nov., sp. nov., a haloalkaliphilic satellite isolated from decaying biomass of laboratory culture of cyanobacterium Geitlerinema sp. and proposal of Natronospirillaceae fam. nov. and Saccharospirillaceae fam. nov.</title>
        <authorList>
            <person name="Kevbrin V."/>
            <person name="Boltyanskaya Y."/>
            <person name="Koziaeva V."/>
            <person name="Grouzdev D.S."/>
            <person name="Park M."/>
            <person name="Cho J."/>
        </authorList>
    </citation>
    <scope>NUCLEOTIDE SEQUENCE [LARGE SCALE GENOMIC DNA]</scope>
    <source>
        <strain evidence="11 12">G-116</strain>
    </source>
</reference>
<keyword evidence="7 9" id="KW-0472">Membrane</keyword>
<proteinExistence type="inferred from homology"/>
<feature type="domain" description="Tripartite ATP-independent periplasmic transporters DctQ component" evidence="10">
    <location>
        <begin position="22"/>
        <end position="145"/>
    </location>
</feature>
<evidence type="ECO:0000256" key="4">
    <source>
        <dbReference type="ARBA" id="ARBA00022519"/>
    </source>
</evidence>
<comment type="caution">
    <text evidence="11">The sequence shown here is derived from an EMBL/GenBank/DDBJ whole genome shotgun (WGS) entry which is preliminary data.</text>
</comment>
<dbReference type="GO" id="GO:0005886">
    <property type="term" value="C:plasma membrane"/>
    <property type="evidence" value="ECO:0007669"/>
    <property type="project" value="UniProtKB-SubCell"/>
</dbReference>
<evidence type="ECO:0000256" key="8">
    <source>
        <dbReference type="ARBA" id="ARBA00038436"/>
    </source>
</evidence>
<dbReference type="Proteomes" id="UP000297475">
    <property type="component" value="Unassembled WGS sequence"/>
</dbReference>
<accession>A0A4Z0WC79</accession>
<feature type="transmembrane region" description="Helical" evidence="9">
    <location>
        <begin position="118"/>
        <end position="140"/>
    </location>
</feature>
<dbReference type="Pfam" id="PF04290">
    <property type="entry name" value="DctQ"/>
    <property type="match status" value="1"/>
</dbReference>
<name>A0A4Z0WC79_9GAMM</name>
<evidence type="ECO:0000259" key="10">
    <source>
        <dbReference type="Pfam" id="PF04290"/>
    </source>
</evidence>
<evidence type="ECO:0000256" key="7">
    <source>
        <dbReference type="ARBA" id="ARBA00023136"/>
    </source>
</evidence>
<feature type="transmembrane region" description="Helical" evidence="9">
    <location>
        <begin position="72"/>
        <end position="98"/>
    </location>
</feature>
<evidence type="ECO:0000256" key="3">
    <source>
        <dbReference type="ARBA" id="ARBA00022475"/>
    </source>
</evidence>
<evidence type="ECO:0000256" key="1">
    <source>
        <dbReference type="ARBA" id="ARBA00004429"/>
    </source>
</evidence>